<sequence length="503" mass="56844">MSNRDLDELRNCFNRLKIKENVPTALNEIKSILAYKPAAEAAPTIRNIGISKILYCINTSTKSEAELACDVLKICFDKFEPGEAIRCYISHFMYLLRHERDCVRRLAVDEVYKAITSNVNVLPLPQYIDVYVAVAQMICDVDIGIANKAVLITSNLPTEAYPKVLEEMKIALDCNNSAKCNAYEVVMNISSKSYDLFQLCAQERYIDFMVNELNSDDILYQLNILELLSQLAVKSHGINYLVKQGMLQKIADQVKELHSNPFGSLLTPGYMKFFGYIAYNYPKEIFGKYPILLETLFEALDSNDSNLLPVAIDTLGFIGTTNEGKMCLATLGSKYTQNIERLGSIIRNSPSELRIRALRCMGNLISVDKDPNSKVESVDQRITLMTREWFRILSKQPSSMEVLYGICKNPFPDIKLAGLILLDAACQHQWGEESVARVAGFIEYLLDRTTDFNKECNEAKYDIIKRLASSTAFDEAIIIRLQKYVELGPFQSETTLEVAMDGE</sequence>
<proteinExistence type="inferred from homology"/>
<accession>A0A212EZ52</accession>
<keyword evidence="3" id="KW-0647">Proteasome</keyword>
<organism evidence="3 4">
    <name type="scientific">Danaus plexippus plexippus</name>
    <dbReference type="NCBI Taxonomy" id="278856"/>
    <lineage>
        <taxon>Eukaryota</taxon>
        <taxon>Metazoa</taxon>
        <taxon>Ecdysozoa</taxon>
        <taxon>Arthropoda</taxon>
        <taxon>Hexapoda</taxon>
        <taxon>Insecta</taxon>
        <taxon>Pterygota</taxon>
        <taxon>Neoptera</taxon>
        <taxon>Endopterygota</taxon>
        <taxon>Lepidoptera</taxon>
        <taxon>Glossata</taxon>
        <taxon>Ditrysia</taxon>
        <taxon>Papilionoidea</taxon>
        <taxon>Nymphalidae</taxon>
        <taxon>Danainae</taxon>
        <taxon>Danaini</taxon>
        <taxon>Danaina</taxon>
        <taxon>Danaus</taxon>
        <taxon>Danaus</taxon>
    </lineage>
</organism>
<dbReference type="Proteomes" id="UP000007151">
    <property type="component" value="Unassembled WGS sequence"/>
</dbReference>
<dbReference type="FunCoup" id="A0A212EZ52">
    <property type="interactions" value="2014"/>
</dbReference>
<comment type="similarity">
    <text evidence="1">Belongs to the proteasome subunit S5B/HSM3 family.</text>
</comment>
<dbReference type="InterPro" id="IPR011989">
    <property type="entry name" value="ARM-like"/>
</dbReference>
<name>A0A212EZ52_DANPL</name>
<keyword evidence="4" id="KW-1185">Reference proteome</keyword>
<dbReference type="InterPro" id="IPR019538">
    <property type="entry name" value="PSMD5"/>
</dbReference>
<protein>
    <recommendedName>
        <fullName evidence="2">26S proteasome non-ATPase regulatory subunit 5</fullName>
    </recommendedName>
</protein>
<dbReference type="InterPro" id="IPR016024">
    <property type="entry name" value="ARM-type_fold"/>
</dbReference>
<dbReference type="GO" id="GO:0005829">
    <property type="term" value="C:cytosol"/>
    <property type="evidence" value="ECO:0007669"/>
    <property type="project" value="TreeGrafter"/>
</dbReference>
<evidence type="ECO:0000256" key="1">
    <source>
        <dbReference type="ARBA" id="ARBA00006823"/>
    </source>
</evidence>
<dbReference type="OrthoDB" id="10250600at2759"/>
<evidence type="ECO:0000313" key="3">
    <source>
        <dbReference type="EMBL" id="OWR46714.1"/>
    </source>
</evidence>
<evidence type="ECO:0000313" key="4">
    <source>
        <dbReference type="Proteomes" id="UP000007151"/>
    </source>
</evidence>
<dbReference type="EMBL" id="AGBW02011400">
    <property type="protein sequence ID" value="OWR46714.1"/>
    <property type="molecule type" value="Genomic_DNA"/>
</dbReference>
<dbReference type="SUPFAM" id="SSF48371">
    <property type="entry name" value="ARM repeat"/>
    <property type="match status" value="1"/>
</dbReference>
<comment type="caution">
    <text evidence="3">The sequence shown here is derived from an EMBL/GenBank/DDBJ whole genome shotgun (WGS) entry which is preliminary data.</text>
</comment>
<gene>
    <name evidence="3" type="ORF">KGM_202056</name>
</gene>
<dbReference type="GO" id="GO:0043248">
    <property type="term" value="P:proteasome assembly"/>
    <property type="evidence" value="ECO:0007669"/>
    <property type="project" value="InterPro"/>
</dbReference>
<dbReference type="KEGG" id="dpl:KGM_202056"/>
<dbReference type="AlphaFoldDB" id="A0A212EZ52"/>
<dbReference type="PANTHER" id="PTHR13554">
    <property type="entry name" value="26S PROTEASOME NON-ATPASE REGULATORY SUBUNIT 5-RELATED"/>
    <property type="match status" value="1"/>
</dbReference>
<dbReference type="eggNOG" id="KOG4413">
    <property type="taxonomic scope" value="Eukaryota"/>
</dbReference>
<dbReference type="STRING" id="278856.A0A212EZ52"/>
<dbReference type="Gene3D" id="1.25.10.10">
    <property type="entry name" value="Leucine-rich Repeat Variant"/>
    <property type="match status" value="1"/>
</dbReference>
<dbReference type="Pfam" id="PF10508">
    <property type="entry name" value="Proteasom_PSMB"/>
    <property type="match status" value="1"/>
</dbReference>
<dbReference type="PANTHER" id="PTHR13554:SF10">
    <property type="entry name" value="26S PROTEASOME NON-ATPASE REGULATORY SUBUNIT 5"/>
    <property type="match status" value="1"/>
</dbReference>
<dbReference type="GO" id="GO:0000502">
    <property type="term" value="C:proteasome complex"/>
    <property type="evidence" value="ECO:0007669"/>
    <property type="project" value="UniProtKB-KW"/>
</dbReference>
<evidence type="ECO:0000256" key="2">
    <source>
        <dbReference type="ARBA" id="ARBA00014933"/>
    </source>
</evidence>
<reference evidence="3 4" key="1">
    <citation type="journal article" date="2011" name="Cell">
        <title>The monarch butterfly genome yields insights into long-distance migration.</title>
        <authorList>
            <person name="Zhan S."/>
            <person name="Merlin C."/>
            <person name="Boore J.L."/>
            <person name="Reppert S.M."/>
        </authorList>
    </citation>
    <scope>NUCLEOTIDE SEQUENCE [LARGE SCALE GENOMIC DNA]</scope>
    <source>
        <strain evidence="3">F-2</strain>
    </source>
</reference>